<accession>A0A6J4KRZ5</accession>
<reference evidence="1" key="1">
    <citation type="submission" date="2020-02" db="EMBL/GenBank/DDBJ databases">
        <authorList>
            <person name="Meier V. D."/>
        </authorList>
    </citation>
    <scope>NUCLEOTIDE SEQUENCE</scope>
    <source>
        <strain evidence="1">AVDCRST_MAG93</strain>
    </source>
</reference>
<evidence type="ECO:0000313" key="1">
    <source>
        <dbReference type="EMBL" id="CAA9312817.1"/>
    </source>
</evidence>
<proteinExistence type="predicted"/>
<dbReference type="AlphaFoldDB" id="A0A6J4KRZ5"/>
<gene>
    <name evidence="1" type="ORF">AVDCRST_MAG93-5333</name>
</gene>
<name>A0A6J4KRZ5_9CHLR</name>
<sequence length="39" mass="4337">MIGTAFSNYLGRRPSLRGLFYSPTRVEGNFPEVGIQHPA</sequence>
<dbReference type="EMBL" id="CADCTR010001798">
    <property type="protein sequence ID" value="CAA9312817.1"/>
    <property type="molecule type" value="Genomic_DNA"/>
</dbReference>
<protein>
    <submittedName>
        <fullName evidence="1">Uncharacterized protein</fullName>
    </submittedName>
</protein>
<organism evidence="1">
    <name type="scientific">uncultured Chloroflexia bacterium</name>
    <dbReference type="NCBI Taxonomy" id="1672391"/>
    <lineage>
        <taxon>Bacteria</taxon>
        <taxon>Bacillati</taxon>
        <taxon>Chloroflexota</taxon>
        <taxon>Chloroflexia</taxon>
        <taxon>environmental samples</taxon>
    </lineage>
</organism>